<accession>A0A5K1U3Q9</accession>
<dbReference type="Proteomes" id="UP000078387">
    <property type="component" value="Unassembled WGS sequence"/>
</dbReference>
<feature type="signal peptide" evidence="2">
    <location>
        <begin position="1"/>
        <end position="20"/>
    </location>
</feature>
<evidence type="ECO:0000313" key="4">
    <source>
        <dbReference type="Proteomes" id="UP000078387"/>
    </source>
</evidence>
<keyword evidence="1" id="KW-0812">Transmembrane</keyword>
<name>A0A5K1U3Q9_ENTHI</name>
<evidence type="ECO:0000313" key="3">
    <source>
        <dbReference type="EMBL" id="GAT93822.1"/>
    </source>
</evidence>
<keyword evidence="1" id="KW-1133">Transmembrane helix</keyword>
<feature type="chain" id="PRO_5023923806" evidence="2">
    <location>
        <begin position="21"/>
        <end position="410"/>
    </location>
</feature>
<keyword evidence="1" id="KW-0472">Membrane</keyword>
<dbReference type="VEuPathDB" id="AmoebaDB:EHI8A_105250"/>
<organism evidence="3 4">
    <name type="scientific">Entamoeba histolytica</name>
    <dbReference type="NCBI Taxonomy" id="5759"/>
    <lineage>
        <taxon>Eukaryota</taxon>
        <taxon>Amoebozoa</taxon>
        <taxon>Evosea</taxon>
        <taxon>Archamoebae</taxon>
        <taxon>Mastigamoebida</taxon>
        <taxon>Entamoebidae</taxon>
        <taxon>Entamoeba</taxon>
    </lineage>
</organism>
<keyword evidence="2" id="KW-0732">Signal</keyword>
<dbReference type="VEuPathDB" id="AmoebaDB:EHI7A_049720"/>
<dbReference type="VEuPathDB" id="AmoebaDB:EHI_007930"/>
<sequence>MLGIFCFITIAFAIDGSSYSQCPSPYQIPKYPFKEEFTFDANSKHPGICGEDSEDVSSIWIELKNDGEIVKTYTIDVSSSIAVHNTCDSECIDALSKHSTLTVAAKSSLYLVLKGSGDVSISISENKISSSENPVSVTVFPYEEVFTTSKVSSLCSGLTEGVFLEFPDMAKVPITLSTCGSTAAVQVILHKKDSCEVPEQSICENGNGIIATFIGEPMTIELLGGSEGDFNEGSVSVQLKYNTAPECENSTEFNVDEQGGVLMRTVYSGIPKSNDGCSKEVYSYDIIHIIGVEETEITFTVSKDVKYEIHVFENCEMKECIESISKNENTTTFNLDLTEKSYYIKVGINANENVDYTLHIKGSDEENGLSTGMKIFIGIFIIVAVITIIAGIIAIIFAVVKTKKSGYSNI</sequence>
<reference evidence="3 4" key="1">
    <citation type="submission" date="2016-05" db="EMBL/GenBank/DDBJ databases">
        <title>First whole genome sequencing of Entamoeba histolytica HM1:IMSS-clone-6.</title>
        <authorList>
            <person name="Mukherjee Avik.K."/>
            <person name="Izumyama S."/>
            <person name="Nakada-Tsukui K."/>
            <person name="Nozaki T."/>
        </authorList>
    </citation>
    <scope>NUCLEOTIDE SEQUENCE [LARGE SCALE GENOMIC DNA]</scope>
    <source>
        <strain evidence="3 4">HM1:IMSS clone 6</strain>
    </source>
</reference>
<feature type="transmembrane region" description="Helical" evidence="1">
    <location>
        <begin position="375"/>
        <end position="400"/>
    </location>
</feature>
<gene>
    <name evidence="3" type="ORF">CL6EHI_007930</name>
</gene>
<dbReference type="EMBL" id="BDEQ01000001">
    <property type="protein sequence ID" value="GAT93822.1"/>
    <property type="molecule type" value="Genomic_DNA"/>
</dbReference>
<dbReference type="OMA" id="CSSPYQI"/>
<dbReference type="VEuPathDB" id="AmoebaDB:EHI5A_079300"/>
<dbReference type="VEuPathDB" id="AmoebaDB:KM1_095380"/>
<proteinExistence type="predicted"/>
<comment type="caution">
    <text evidence="3">The sequence shown here is derived from an EMBL/GenBank/DDBJ whole genome shotgun (WGS) entry which is preliminary data.</text>
</comment>
<dbReference type="AlphaFoldDB" id="A0A5K1U3Q9"/>
<evidence type="ECO:0000256" key="2">
    <source>
        <dbReference type="SAM" id="SignalP"/>
    </source>
</evidence>
<evidence type="ECO:0000256" key="1">
    <source>
        <dbReference type="SAM" id="Phobius"/>
    </source>
</evidence>
<protein>
    <submittedName>
        <fullName evidence="3">Uncharacterized protein</fullName>
    </submittedName>
</protein>